<protein>
    <submittedName>
        <fullName evidence="2">Uncharacterized protein</fullName>
    </submittedName>
</protein>
<evidence type="ECO:0000313" key="2">
    <source>
        <dbReference type="EMBL" id="CAE0707322.1"/>
    </source>
</evidence>
<accession>A0A7S4A9B6</accession>
<name>A0A7S4A9B6_9STRA</name>
<dbReference type="InterPro" id="IPR032675">
    <property type="entry name" value="LRR_dom_sf"/>
</dbReference>
<reference evidence="2" key="1">
    <citation type="submission" date="2021-01" db="EMBL/GenBank/DDBJ databases">
        <authorList>
            <person name="Corre E."/>
            <person name="Pelletier E."/>
            <person name="Niang G."/>
            <person name="Scheremetjew M."/>
            <person name="Finn R."/>
            <person name="Kale V."/>
            <person name="Holt S."/>
            <person name="Cochrane G."/>
            <person name="Meng A."/>
            <person name="Brown T."/>
            <person name="Cohen L."/>
        </authorList>
    </citation>
    <scope>NUCLEOTIDE SEQUENCE</scope>
    <source>
        <strain evidence="2">10249 10 AB</strain>
    </source>
</reference>
<dbReference type="Gene3D" id="3.80.10.10">
    <property type="entry name" value="Ribonuclease Inhibitor"/>
    <property type="match status" value="1"/>
</dbReference>
<sequence length="413" mass="47290">MIKDIFTCYHSHLPQSVQESFDEDDVWILKNGDRSFDDLFADCGRWTFEEFYSFVKKRVVFITPDTGISGSCDTPSHHKYTVDMTFIFSTTTIKSERTLHVSGTDAQTTSPALNFLLRLVLECYSDDEDKNSMNSKIGVILKCFATTPRQLLGSLDLSAPESNANRKRKDPSSTQSACNGINNKIDIEFRFLALNKSHCEAIFGGSATVVSCVKFSQCEVDEWTIHDKNDQDQNSGNTNNTVIKNDHGVTPKKLVLSCTQHEFRKFTEGRLLTSNNTSIRDMSLVLHFMLADLDVHHLISTLGNNQSLEHLSIEYLDLDDKTWTCICKALYNHPKLKRLRLAYTEKFADSYRRLTPERRRIRTNDLLKLLQTNKNLQEVQWPKFQQDETLILDVERLLMENMMRASTSPGNTN</sequence>
<gene>
    <name evidence="2" type="ORF">PAUS00366_LOCUS42</name>
</gene>
<dbReference type="SUPFAM" id="SSF52047">
    <property type="entry name" value="RNI-like"/>
    <property type="match status" value="1"/>
</dbReference>
<proteinExistence type="predicted"/>
<feature type="region of interest" description="Disordered" evidence="1">
    <location>
        <begin position="156"/>
        <end position="177"/>
    </location>
</feature>
<organism evidence="2">
    <name type="scientific">Pseudo-nitzschia australis</name>
    <dbReference type="NCBI Taxonomy" id="44445"/>
    <lineage>
        <taxon>Eukaryota</taxon>
        <taxon>Sar</taxon>
        <taxon>Stramenopiles</taxon>
        <taxon>Ochrophyta</taxon>
        <taxon>Bacillariophyta</taxon>
        <taxon>Bacillariophyceae</taxon>
        <taxon>Bacillariophycidae</taxon>
        <taxon>Bacillariales</taxon>
        <taxon>Bacillariaceae</taxon>
        <taxon>Pseudo-nitzschia</taxon>
    </lineage>
</organism>
<dbReference type="EMBL" id="HBIX01000048">
    <property type="protein sequence ID" value="CAE0707322.1"/>
    <property type="molecule type" value="Transcribed_RNA"/>
</dbReference>
<dbReference type="AlphaFoldDB" id="A0A7S4A9B6"/>
<evidence type="ECO:0000256" key="1">
    <source>
        <dbReference type="SAM" id="MobiDB-lite"/>
    </source>
</evidence>